<feature type="signal peptide" evidence="8">
    <location>
        <begin position="1"/>
        <end position="34"/>
    </location>
</feature>
<dbReference type="Proteomes" id="UP000005522">
    <property type="component" value="Chromosome"/>
</dbReference>
<evidence type="ECO:0000256" key="2">
    <source>
        <dbReference type="ARBA" id="ARBA00008725"/>
    </source>
</evidence>
<name>A0A059ZYD7_ACICK</name>
<sequence length="362" mass="38317">MLFRSKKALSHALKGALVVSALGLASLSAVPASAAPTISLLETGSTLLYPLFNLWVPVYTKMNPDVRITTQGTGSGTGIAQAISGVAQIGASDAYMSDAQVKEHPDMLNIPLAISIQMINYNVPGLNNKHLKLSGPVLAGIYSGTITNWDDAAIAKLNPGVKLPNHKIVPIHRTDGSGDTFIFTTYLSDTTPEWAQKVGYSTTVSWPNVQGGIGANGNPGMVEALKSTPYGIAYIGISWKKPVEQAKLGIAMLENKAGKFVLPTVPNAKAAAAEMVAKTPADERISLVYAPGAKSYPIINYEYAIVKSDQPNAEVAGAIRKFLTWAISPKGGNAPHFIEAVNFVPLPESVVKLSQAQIDKIK</sequence>
<dbReference type="eggNOG" id="COG0226">
    <property type="taxonomic scope" value="Bacteria"/>
</dbReference>
<dbReference type="RefSeq" id="WP_004871791.1">
    <property type="nucleotide sequence ID" value="NZ_CP005986.1"/>
</dbReference>
<dbReference type="GeneID" id="92931363"/>
<evidence type="ECO:0000313" key="10">
    <source>
        <dbReference type="EMBL" id="AIA55016.1"/>
    </source>
</evidence>
<dbReference type="GO" id="GO:0042301">
    <property type="term" value="F:phosphate ion binding"/>
    <property type="evidence" value="ECO:0007669"/>
    <property type="project" value="InterPro"/>
</dbReference>
<gene>
    <name evidence="10" type="ORF">Acaty_c1146</name>
</gene>
<evidence type="ECO:0000256" key="5">
    <source>
        <dbReference type="ARBA" id="ARBA00022448"/>
    </source>
</evidence>
<dbReference type="GO" id="GO:0035435">
    <property type="term" value="P:phosphate ion transmembrane transport"/>
    <property type="evidence" value="ECO:0007669"/>
    <property type="project" value="InterPro"/>
</dbReference>
<evidence type="ECO:0000256" key="1">
    <source>
        <dbReference type="ARBA" id="ARBA00002841"/>
    </source>
</evidence>
<keyword evidence="6 7" id="KW-0592">Phosphate transport</keyword>
<keyword evidence="8" id="KW-0732">Signal</keyword>
<dbReference type="PANTHER" id="PTHR42996">
    <property type="entry name" value="PHOSPHATE-BINDING PROTEIN PSTS"/>
    <property type="match status" value="1"/>
</dbReference>
<dbReference type="PANTHER" id="PTHR42996:SF1">
    <property type="entry name" value="PHOSPHATE-BINDING PROTEIN PSTS"/>
    <property type="match status" value="1"/>
</dbReference>
<dbReference type="InterPro" id="IPR005673">
    <property type="entry name" value="ABC_phos-bd_PstS"/>
</dbReference>
<feature type="chain" id="PRO_5001582013" description="Phosphate-binding protein PstS" evidence="8">
    <location>
        <begin position="35"/>
        <end position="362"/>
    </location>
</feature>
<organism evidence="10 11">
    <name type="scientific">Acidithiobacillus caldus (strain ATCC 51756 / DSM 8584 / KU)</name>
    <dbReference type="NCBI Taxonomy" id="637389"/>
    <lineage>
        <taxon>Bacteria</taxon>
        <taxon>Pseudomonadati</taxon>
        <taxon>Pseudomonadota</taxon>
        <taxon>Acidithiobacillia</taxon>
        <taxon>Acidithiobacillales</taxon>
        <taxon>Acidithiobacillaceae</taxon>
        <taxon>Acidithiobacillus</taxon>
    </lineage>
</organism>
<evidence type="ECO:0000256" key="4">
    <source>
        <dbReference type="ARBA" id="ARBA00021889"/>
    </source>
</evidence>
<dbReference type="KEGG" id="acz:Acaty_c1146"/>
<dbReference type="EMBL" id="CP005986">
    <property type="protein sequence ID" value="AIA55016.1"/>
    <property type="molecule type" value="Genomic_DNA"/>
</dbReference>
<protein>
    <recommendedName>
        <fullName evidence="4 7">Phosphate-binding protein PstS</fullName>
    </recommendedName>
</protein>
<evidence type="ECO:0000259" key="9">
    <source>
        <dbReference type="Pfam" id="PF12849"/>
    </source>
</evidence>
<dbReference type="PIRSF" id="PIRSF002756">
    <property type="entry name" value="PstS"/>
    <property type="match status" value="1"/>
</dbReference>
<accession>A0A059ZYD7</accession>
<dbReference type="InterPro" id="IPR050962">
    <property type="entry name" value="Phosphate-bind_PstS"/>
</dbReference>
<evidence type="ECO:0000256" key="7">
    <source>
        <dbReference type="PIRNR" id="PIRNR002756"/>
    </source>
</evidence>
<comment type="function">
    <text evidence="1 7">Part of the ABC transporter complex PstSACB involved in phosphate import.</text>
</comment>
<evidence type="ECO:0000256" key="3">
    <source>
        <dbReference type="ARBA" id="ARBA00011529"/>
    </source>
</evidence>
<dbReference type="CDD" id="cd13565">
    <property type="entry name" value="PBP2_PstS"/>
    <property type="match status" value="1"/>
</dbReference>
<dbReference type="NCBIfam" id="TIGR00975">
    <property type="entry name" value="3a0107s03"/>
    <property type="match status" value="1"/>
</dbReference>
<dbReference type="AlphaFoldDB" id="A0A059ZYD7"/>
<comment type="similarity">
    <text evidence="2 7">Belongs to the PstS family.</text>
</comment>
<evidence type="ECO:0000256" key="6">
    <source>
        <dbReference type="ARBA" id="ARBA00022592"/>
    </source>
</evidence>
<dbReference type="HOGENOM" id="CLU_034528_1_2_6"/>
<dbReference type="GO" id="GO:0043190">
    <property type="term" value="C:ATP-binding cassette (ABC) transporter complex"/>
    <property type="evidence" value="ECO:0007669"/>
    <property type="project" value="InterPro"/>
</dbReference>
<dbReference type="SUPFAM" id="SSF53850">
    <property type="entry name" value="Periplasmic binding protein-like II"/>
    <property type="match status" value="1"/>
</dbReference>
<dbReference type="InterPro" id="IPR024370">
    <property type="entry name" value="PBP_domain"/>
</dbReference>
<dbReference type="Gene3D" id="3.40.190.10">
    <property type="entry name" value="Periplasmic binding protein-like II"/>
    <property type="match status" value="2"/>
</dbReference>
<feature type="domain" description="PBP" evidence="9">
    <location>
        <begin position="33"/>
        <end position="329"/>
    </location>
</feature>
<keyword evidence="5 7" id="KW-0813">Transport</keyword>
<evidence type="ECO:0000313" key="11">
    <source>
        <dbReference type="Proteomes" id="UP000005522"/>
    </source>
</evidence>
<reference evidence="10 11" key="1">
    <citation type="journal article" date="2009" name="J. Bacteriol.">
        <title>Draft genome sequence of the extremely acidophilic bacterium Acidithiobacillus caldus ATCC 51756 reveals metabolic versatility in the genus Acidithiobacillus.</title>
        <authorList>
            <person name="Valdes J."/>
            <person name="Quatrini R."/>
            <person name="Hallberg K."/>
            <person name="Dopson M."/>
            <person name="Valenzuela P.D."/>
            <person name="Holmes D.S."/>
        </authorList>
    </citation>
    <scope>NUCLEOTIDE SEQUENCE [LARGE SCALE GENOMIC DNA]</scope>
    <source>
        <strain evidence="11">ATCC 51756 / DSM 8584 / KU</strain>
    </source>
</reference>
<dbReference type="Pfam" id="PF12849">
    <property type="entry name" value="PBP_like_2"/>
    <property type="match status" value="1"/>
</dbReference>
<comment type="subunit">
    <text evidence="3 7">The complex is composed of two ATP-binding proteins (PstB), two transmembrane proteins (PstC and PstA) and a solute-binding protein (PstS).</text>
</comment>
<proteinExistence type="inferred from homology"/>
<evidence type="ECO:0000256" key="8">
    <source>
        <dbReference type="SAM" id="SignalP"/>
    </source>
</evidence>